<dbReference type="Proteomes" id="UP001469365">
    <property type="component" value="Unassembled WGS sequence"/>
</dbReference>
<keyword evidence="1" id="KW-0805">Transcription regulation</keyword>
<dbReference type="PROSITE" id="PS51118">
    <property type="entry name" value="HTH_HXLR"/>
    <property type="match status" value="1"/>
</dbReference>
<proteinExistence type="predicted"/>
<dbReference type="InterPro" id="IPR036390">
    <property type="entry name" value="WH_DNA-bd_sf"/>
</dbReference>
<keyword evidence="2" id="KW-0238">DNA-binding</keyword>
<evidence type="ECO:0000256" key="2">
    <source>
        <dbReference type="ARBA" id="ARBA00023125"/>
    </source>
</evidence>
<accession>A0ABU9DJV4</accession>
<name>A0ABU9DJV4_9BACL</name>
<evidence type="ECO:0000256" key="1">
    <source>
        <dbReference type="ARBA" id="ARBA00023015"/>
    </source>
</evidence>
<dbReference type="InterPro" id="IPR036388">
    <property type="entry name" value="WH-like_DNA-bd_sf"/>
</dbReference>
<comment type="caution">
    <text evidence="5">The sequence shown here is derived from an EMBL/GenBank/DDBJ whole genome shotgun (WGS) entry which is preliminary data.</text>
</comment>
<dbReference type="PANTHER" id="PTHR33204">
    <property type="entry name" value="TRANSCRIPTIONAL REGULATOR, MARR FAMILY"/>
    <property type="match status" value="1"/>
</dbReference>
<keyword evidence="6" id="KW-1185">Reference proteome</keyword>
<reference evidence="5 6" key="1">
    <citation type="submission" date="2024-04" db="EMBL/GenBank/DDBJ databases">
        <title>draft genome sequnece of Paenibacillus filicis.</title>
        <authorList>
            <person name="Kim D.-U."/>
        </authorList>
    </citation>
    <scope>NUCLEOTIDE SEQUENCE [LARGE SCALE GENOMIC DNA]</scope>
    <source>
        <strain evidence="5 6">KACC14197</strain>
    </source>
</reference>
<protein>
    <submittedName>
        <fullName evidence="5">Helix-turn-helix domain-containing protein</fullName>
    </submittedName>
</protein>
<dbReference type="Gene3D" id="1.10.10.10">
    <property type="entry name" value="Winged helix-like DNA-binding domain superfamily/Winged helix DNA-binding domain"/>
    <property type="match status" value="1"/>
</dbReference>
<feature type="domain" description="HTH hxlR-type" evidence="4">
    <location>
        <begin position="19"/>
        <end position="117"/>
    </location>
</feature>
<evidence type="ECO:0000259" key="4">
    <source>
        <dbReference type="PROSITE" id="PS51118"/>
    </source>
</evidence>
<dbReference type="InterPro" id="IPR002577">
    <property type="entry name" value="HTH_HxlR"/>
</dbReference>
<dbReference type="SUPFAM" id="SSF46785">
    <property type="entry name" value="Winged helix' DNA-binding domain"/>
    <property type="match status" value="1"/>
</dbReference>
<sequence length="130" mass="14701">MRDRKGGFGPTPGANTEACPVEYTLNVIGGKWKGIILYHLIKSPKRFNEFRRICPSITQRVLTLQLRELEEDGVISRTVYPEIPPKVEYALSDFGRTLIPIIMLMKEWGQVYMSNGAAQHANDSANLHDL</sequence>
<dbReference type="Pfam" id="PF01638">
    <property type="entry name" value="HxlR"/>
    <property type="match status" value="1"/>
</dbReference>
<keyword evidence="3" id="KW-0804">Transcription</keyword>
<gene>
    <name evidence="5" type="ORF">WMW72_14640</name>
</gene>
<dbReference type="RefSeq" id="WP_341416233.1">
    <property type="nucleotide sequence ID" value="NZ_JBBPCC010000008.1"/>
</dbReference>
<dbReference type="PANTHER" id="PTHR33204:SF33">
    <property type="entry name" value="TRANSCRIPTIONAL REGULATOR, MARR FAMILY"/>
    <property type="match status" value="1"/>
</dbReference>
<dbReference type="EMBL" id="JBBPCC010000008">
    <property type="protein sequence ID" value="MEK8129140.1"/>
    <property type="molecule type" value="Genomic_DNA"/>
</dbReference>
<organism evidence="5 6">
    <name type="scientific">Paenibacillus filicis</name>
    <dbReference type="NCBI Taxonomy" id="669464"/>
    <lineage>
        <taxon>Bacteria</taxon>
        <taxon>Bacillati</taxon>
        <taxon>Bacillota</taxon>
        <taxon>Bacilli</taxon>
        <taxon>Bacillales</taxon>
        <taxon>Paenibacillaceae</taxon>
        <taxon>Paenibacillus</taxon>
    </lineage>
</organism>
<evidence type="ECO:0000313" key="6">
    <source>
        <dbReference type="Proteomes" id="UP001469365"/>
    </source>
</evidence>
<evidence type="ECO:0000256" key="3">
    <source>
        <dbReference type="ARBA" id="ARBA00023163"/>
    </source>
</evidence>
<evidence type="ECO:0000313" key="5">
    <source>
        <dbReference type="EMBL" id="MEK8129140.1"/>
    </source>
</evidence>